<feature type="transmembrane region" description="Helical" evidence="1">
    <location>
        <begin position="96"/>
        <end position="119"/>
    </location>
</feature>
<reference evidence="2" key="1">
    <citation type="submission" date="2020-11" db="EMBL/GenBank/DDBJ databases">
        <authorList>
            <consortium name="DOE Joint Genome Institute"/>
            <person name="Ahrendt S."/>
            <person name="Riley R."/>
            <person name="Andreopoulos W."/>
            <person name="Labutti K."/>
            <person name="Pangilinan J."/>
            <person name="Ruiz-Duenas F.J."/>
            <person name="Barrasa J.M."/>
            <person name="Sanchez-Garcia M."/>
            <person name="Camarero S."/>
            <person name="Miyauchi S."/>
            <person name="Serrano A."/>
            <person name="Linde D."/>
            <person name="Babiker R."/>
            <person name="Drula E."/>
            <person name="Ayuso-Fernandez I."/>
            <person name="Pacheco R."/>
            <person name="Padilla G."/>
            <person name="Ferreira P."/>
            <person name="Barriuso J."/>
            <person name="Kellner H."/>
            <person name="Castanera R."/>
            <person name="Alfaro M."/>
            <person name="Ramirez L."/>
            <person name="Pisabarro A.G."/>
            <person name="Kuo A."/>
            <person name="Tritt A."/>
            <person name="Lipzen A."/>
            <person name="He G."/>
            <person name="Yan M."/>
            <person name="Ng V."/>
            <person name="Cullen D."/>
            <person name="Martin F."/>
            <person name="Rosso M.-N."/>
            <person name="Henrissat B."/>
            <person name="Hibbett D."/>
            <person name="Martinez A.T."/>
            <person name="Grigoriev I.V."/>
        </authorList>
    </citation>
    <scope>NUCLEOTIDE SEQUENCE</scope>
    <source>
        <strain evidence="2">CIRM-BRFM 674</strain>
    </source>
</reference>
<keyword evidence="1" id="KW-0472">Membrane</keyword>
<dbReference type="EMBL" id="MU155883">
    <property type="protein sequence ID" value="KAF9470676.1"/>
    <property type="molecule type" value="Genomic_DNA"/>
</dbReference>
<keyword evidence="1" id="KW-0812">Transmembrane</keyword>
<organism evidence="2 3">
    <name type="scientific">Pholiota conissans</name>
    <dbReference type="NCBI Taxonomy" id="109636"/>
    <lineage>
        <taxon>Eukaryota</taxon>
        <taxon>Fungi</taxon>
        <taxon>Dikarya</taxon>
        <taxon>Basidiomycota</taxon>
        <taxon>Agaricomycotina</taxon>
        <taxon>Agaricomycetes</taxon>
        <taxon>Agaricomycetidae</taxon>
        <taxon>Agaricales</taxon>
        <taxon>Agaricineae</taxon>
        <taxon>Strophariaceae</taxon>
        <taxon>Pholiota</taxon>
    </lineage>
</organism>
<proteinExistence type="predicted"/>
<keyword evidence="3" id="KW-1185">Reference proteome</keyword>
<dbReference type="AlphaFoldDB" id="A0A9P6CL34"/>
<keyword evidence="1" id="KW-1133">Transmembrane helix</keyword>
<evidence type="ECO:0000313" key="3">
    <source>
        <dbReference type="Proteomes" id="UP000807469"/>
    </source>
</evidence>
<protein>
    <submittedName>
        <fullName evidence="2">Uncharacterized protein</fullName>
    </submittedName>
</protein>
<evidence type="ECO:0000313" key="2">
    <source>
        <dbReference type="EMBL" id="KAF9470676.1"/>
    </source>
</evidence>
<feature type="transmembrane region" description="Helical" evidence="1">
    <location>
        <begin position="181"/>
        <end position="202"/>
    </location>
</feature>
<sequence>MVIGLRDVDLHRRQSKLDASDTGYRQMPRERGGALQALFNIRGPAAALASLYISLPRPPPLTPFPSPPPTAMDAIPPPPPASSVVPLSSSSSKETVVVQASIFLIVPVFALVLAARVFLRRYHSRRALIAVHRDGSGGQIYTACAMLVLLISLGTLAGALPLSQALGGTLDEGETTKGAEVVQALMGFLVGAVVLHLTSTTADSDALFHRKWHRIISAIQKMHRISLVIILCSGTYLAFHLDR</sequence>
<gene>
    <name evidence="2" type="ORF">BDN70DRAFT_939514</name>
</gene>
<name>A0A9P6CL34_9AGAR</name>
<feature type="transmembrane region" description="Helical" evidence="1">
    <location>
        <begin position="223"/>
        <end position="241"/>
    </location>
</feature>
<accession>A0A9P6CL34</accession>
<comment type="caution">
    <text evidence="2">The sequence shown here is derived from an EMBL/GenBank/DDBJ whole genome shotgun (WGS) entry which is preliminary data.</text>
</comment>
<dbReference type="Proteomes" id="UP000807469">
    <property type="component" value="Unassembled WGS sequence"/>
</dbReference>
<evidence type="ECO:0000256" key="1">
    <source>
        <dbReference type="SAM" id="Phobius"/>
    </source>
</evidence>
<feature type="transmembrane region" description="Helical" evidence="1">
    <location>
        <begin position="140"/>
        <end position="161"/>
    </location>
</feature>